<sequence length="51" mass="5853">MAFLICVLIGMYFNEDTRMSLFVGIIFMLAVTAIYKVFGLNRHGKAHKLEE</sequence>
<feature type="transmembrane region" description="Helical" evidence="1">
    <location>
        <begin position="20"/>
        <end position="38"/>
    </location>
</feature>
<evidence type="ECO:0000313" key="5">
    <source>
        <dbReference type="Proteomes" id="UP000254785"/>
    </source>
</evidence>
<dbReference type="Proteomes" id="UP000254785">
    <property type="component" value="Unassembled WGS sequence"/>
</dbReference>
<name>A0A376RSB4_ECOLX</name>
<keyword evidence="1" id="KW-1133">Transmembrane helix</keyword>
<accession>A0A376RSB4</accession>
<gene>
    <name evidence="2" type="primary">yifK_1</name>
    <name evidence="2" type="ORF">NCTC10865_06157</name>
    <name evidence="3" type="ORF">NCTC9117_06218</name>
</gene>
<dbReference type="Proteomes" id="UP000254159">
    <property type="component" value="Unassembled WGS sequence"/>
</dbReference>
<protein>
    <submittedName>
        <fullName evidence="2">Amino acid permease</fullName>
    </submittedName>
</protein>
<keyword evidence="1" id="KW-0472">Membrane</keyword>
<evidence type="ECO:0000313" key="2">
    <source>
        <dbReference type="EMBL" id="STI20714.1"/>
    </source>
</evidence>
<evidence type="ECO:0000313" key="3">
    <source>
        <dbReference type="EMBL" id="STJ83542.1"/>
    </source>
</evidence>
<keyword evidence="1" id="KW-0812">Transmembrane</keyword>
<evidence type="ECO:0000256" key="1">
    <source>
        <dbReference type="SAM" id="Phobius"/>
    </source>
</evidence>
<dbReference type="EMBL" id="UGDC01000003">
    <property type="protein sequence ID" value="STJ83542.1"/>
    <property type="molecule type" value="Genomic_DNA"/>
</dbReference>
<proteinExistence type="predicted"/>
<organism evidence="2 4">
    <name type="scientific">Escherichia coli</name>
    <dbReference type="NCBI Taxonomy" id="562"/>
    <lineage>
        <taxon>Bacteria</taxon>
        <taxon>Pseudomonadati</taxon>
        <taxon>Pseudomonadota</taxon>
        <taxon>Gammaproteobacteria</taxon>
        <taxon>Enterobacterales</taxon>
        <taxon>Enterobacteriaceae</taxon>
        <taxon>Escherichia</taxon>
    </lineage>
</organism>
<reference evidence="4 5" key="1">
    <citation type="submission" date="2018-06" db="EMBL/GenBank/DDBJ databases">
        <authorList>
            <consortium name="Pathogen Informatics"/>
            <person name="Doyle S."/>
        </authorList>
    </citation>
    <scope>NUCLEOTIDE SEQUENCE [LARGE SCALE GENOMIC DNA]</scope>
    <source>
        <strain evidence="2 4">NCTC10865</strain>
        <strain evidence="3 5">NCTC9117</strain>
    </source>
</reference>
<dbReference type="EMBL" id="UGCD01000002">
    <property type="protein sequence ID" value="STI20714.1"/>
    <property type="molecule type" value="Genomic_DNA"/>
</dbReference>
<evidence type="ECO:0000313" key="4">
    <source>
        <dbReference type="Proteomes" id="UP000254159"/>
    </source>
</evidence>
<dbReference type="AlphaFoldDB" id="A0A376RSB4"/>